<evidence type="ECO:0000313" key="2">
    <source>
        <dbReference type="EMBL" id="ARU00379.1"/>
    </source>
</evidence>
<proteinExistence type="predicted"/>
<keyword evidence="1" id="KW-0812">Transmembrane</keyword>
<protein>
    <submittedName>
        <fullName evidence="2">Integral membrane protein</fullName>
    </submittedName>
</protein>
<dbReference type="InterPro" id="IPR019253">
    <property type="entry name" value="DUF2244_TM"/>
</dbReference>
<dbReference type="RefSeq" id="WP_087206607.1">
    <property type="nucleotide sequence ID" value="NZ_CP021431.1"/>
</dbReference>
<accession>A0A1Y0EAE7</accession>
<dbReference type="EMBL" id="CP021431">
    <property type="protein sequence ID" value="ARU00379.1"/>
    <property type="molecule type" value="Genomic_DNA"/>
</dbReference>
<reference evidence="2 3" key="1">
    <citation type="submission" date="2017-05" db="EMBL/GenBank/DDBJ databases">
        <title>Genome Sequence of Loktanella vestfoldensis Strain SMR4r Isolated from a Culture of the Diatom Skeletonema marinoi.</title>
        <authorList>
            <person name="Topel M."/>
            <person name="Pinder M.I.M."/>
            <person name="Johansson O.N."/>
            <person name="Kourtchenko O."/>
            <person name="Godhe A."/>
            <person name="Clarke A.K."/>
        </authorList>
    </citation>
    <scope>NUCLEOTIDE SEQUENCE [LARGE SCALE GENOMIC DNA]</scope>
    <source>
        <strain evidence="2 3">SMR4r</strain>
    </source>
</reference>
<dbReference type="KEGG" id="lvs:LOKVESSMR4R_01050"/>
<keyword evidence="1" id="KW-1133">Transmembrane helix</keyword>
<feature type="transmembrane region" description="Helical" evidence="1">
    <location>
        <begin position="31"/>
        <end position="47"/>
    </location>
</feature>
<dbReference type="AlphaFoldDB" id="A0A1Y0EAE7"/>
<sequence>MPYQWTPDHPEMQTGWQLSLWPYRSLLRKDFVLFMGATAALVALPLISLLGTVIVWALLPFFALMFWGLWTAINISYKRGEVLEELVVDDTTAHLTRYNPKGDRQEWQANRYWVSVHLHPKGGPVENYITLRGGDREVEIGAFLDVSERLALYGDLKRALRGDQAS</sequence>
<evidence type="ECO:0000256" key="1">
    <source>
        <dbReference type="SAM" id="Phobius"/>
    </source>
</evidence>
<gene>
    <name evidence="2" type="ORF">LOKVESSMR4R_01050</name>
</gene>
<keyword evidence="3" id="KW-1185">Reference proteome</keyword>
<dbReference type="OrthoDB" id="9808190at2"/>
<dbReference type="Pfam" id="PF10003">
    <property type="entry name" value="DUF2244"/>
    <property type="match status" value="1"/>
</dbReference>
<organism evidence="2 3">
    <name type="scientific">Yoonia vestfoldensis</name>
    <dbReference type="NCBI Taxonomy" id="245188"/>
    <lineage>
        <taxon>Bacteria</taxon>
        <taxon>Pseudomonadati</taxon>
        <taxon>Pseudomonadota</taxon>
        <taxon>Alphaproteobacteria</taxon>
        <taxon>Rhodobacterales</taxon>
        <taxon>Paracoccaceae</taxon>
        <taxon>Yoonia</taxon>
    </lineage>
</organism>
<feature type="transmembrane region" description="Helical" evidence="1">
    <location>
        <begin position="53"/>
        <end position="73"/>
    </location>
</feature>
<dbReference type="Proteomes" id="UP000195273">
    <property type="component" value="Chromosome"/>
</dbReference>
<keyword evidence="1" id="KW-0472">Membrane</keyword>
<evidence type="ECO:0000313" key="3">
    <source>
        <dbReference type="Proteomes" id="UP000195273"/>
    </source>
</evidence>
<dbReference type="STRING" id="1122181.GCA_000382265_00735"/>
<name>A0A1Y0EAE7_9RHOB</name>